<keyword evidence="3" id="KW-1185">Reference proteome</keyword>
<evidence type="ECO:0000313" key="3">
    <source>
        <dbReference type="Proteomes" id="UP000266861"/>
    </source>
</evidence>
<dbReference type="AlphaFoldDB" id="A0A397JMK6"/>
<dbReference type="Proteomes" id="UP000266861">
    <property type="component" value="Unassembled WGS sequence"/>
</dbReference>
<dbReference type="InterPro" id="IPR027417">
    <property type="entry name" value="P-loop_NTPase"/>
</dbReference>
<reference evidence="2 3" key="1">
    <citation type="submission" date="2018-08" db="EMBL/GenBank/DDBJ databases">
        <title>Genome and evolution of the arbuscular mycorrhizal fungus Diversispora epigaea (formerly Glomus versiforme) and its bacterial endosymbionts.</title>
        <authorList>
            <person name="Sun X."/>
            <person name="Fei Z."/>
            <person name="Harrison M."/>
        </authorList>
    </citation>
    <scope>NUCLEOTIDE SEQUENCE [LARGE SCALE GENOMIC DNA]</scope>
    <source>
        <strain evidence="2 3">IT104</strain>
    </source>
</reference>
<dbReference type="InterPro" id="IPR029057">
    <property type="entry name" value="PRTase-like"/>
</dbReference>
<evidence type="ECO:0000259" key="1">
    <source>
        <dbReference type="Pfam" id="PF14681"/>
    </source>
</evidence>
<dbReference type="Pfam" id="PF14681">
    <property type="entry name" value="UPRTase"/>
    <property type="match status" value="1"/>
</dbReference>
<dbReference type="STRING" id="1348612.A0A397JMK6"/>
<dbReference type="InterPro" id="IPR023214">
    <property type="entry name" value="HAD_sf"/>
</dbReference>
<dbReference type="Gene3D" id="3.40.50.1000">
    <property type="entry name" value="HAD superfamily/HAD-like"/>
    <property type="match status" value="1"/>
</dbReference>
<dbReference type="OrthoDB" id="5416609at2759"/>
<dbReference type="Gene3D" id="3.40.50.2020">
    <property type="match status" value="1"/>
</dbReference>
<sequence>MADKNIGIYSINAAGKTNILKGLKENHLTNFNICEGSEVITRNITLENFKKLDTENKSKIRREALKWLKDSPGNKIVTGHFSFPSFINKEISFEKVWTDFDGNFYTDIIYIDVPPSEIYIRQKADAFSRSDRPFLELEHIKKWLEYEKKELELECINLGIKFYIFKSLLDKNSDHEILLQIIENISKQTEKNNATNIEISIKKFGSTLSIEPKCFILIDGDRTLCENDTGIMFWKLYEKYYSSSNSCNNDFKAIFKNHGHSYFAFLQVAYKYSGLDSRIYNNICTKVIKETKLYPQFLNFLKIILSSHSQEIIPIVIVSGIVEIWHNLLYQHFGNKIPLFGGNLFPNDEEYVMDVKSKGHCAKLLKSIYPKSKIIAFGDSEVDLEMLAEADESYLVVDYTNNRALRQRFTEQKYMDLKKKLKKISFFNVTNGDKTENDEIPITTLDEIRYNLVYPSNLYEYTSSHASRIIATFSRHKETSGINLCNVHENIGYFMASKVIEKFEIISKSINHVQGCTVTNGFALENEEKIGIIVMMRAGDSMAKGVWKFMPKASYIHHRDNKDIDKYINHFEKLILVDSVINEGKTMRSILNYIVGDYKFRGKIFVITGVIQDVTARKLPREFPEVSFYALRVSKNKYKGIGDTDTGHRLYNTTLVS</sequence>
<dbReference type="Pfam" id="PF12710">
    <property type="entry name" value="HAD"/>
    <property type="match status" value="1"/>
</dbReference>
<dbReference type="SUPFAM" id="SSF56784">
    <property type="entry name" value="HAD-like"/>
    <property type="match status" value="1"/>
</dbReference>
<dbReference type="EMBL" id="PQFF01000036">
    <property type="protein sequence ID" value="RHZ87216.1"/>
    <property type="molecule type" value="Genomic_DNA"/>
</dbReference>
<dbReference type="InterPro" id="IPR000836">
    <property type="entry name" value="PRTase_dom"/>
</dbReference>
<dbReference type="SUPFAM" id="SSF53271">
    <property type="entry name" value="PRTase-like"/>
    <property type="match status" value="1"/>
</dbReference>
<feature type="domain" description="Phosphoribosyltransferase" evidence="1">
    <location>
        <begin position="464"/>
        <end position="653"/>
    </location>
</feature>
<evidence type="ECO:0000313" key="2">
    <source>
        <dbReference type="EMBL" id="RHZ87216.1"/>
    </source>
</evidence>
<dbReference type="InterPro" id="IPR036412">
    <property type="entry name" value="HAD-like_sf"/>
</dbReference>
<organism evidence="2 3">
    <name type="scientific">Diversispora epigaea</name>
    <dbReference type="NCBI Taxonomy" id="1348612"/>
    <lineage>
        <taxon>Eukaryota</taxon>
        <taxon>Fungi</taxon>
        <taxon>Fungi incertae sedis</taxon>
        <taxon>Mucoromycota</taxon>
        <taxon>Glomeromycotina</taxon>
        <taxon>Glomeromycetes</taxon>
        <taxon>Diversisporales</taxon>
        <taxon>Diversisporaceae</taxon>
        <taxon>Diversispora</taxon>
    </lineage>
</organism>
<accession>A0A397JMK6</accession>
<dbReference type="Pfam" id="PF13207">
    <property type="entry name" value="AAA_17"/>
    <property type="match status" value="1"/>
</dbReference>
<name>A0A397JMK6_9GLOM</name>
<comment type="caution">
    <text evidence="2">The sequence shown here is derived from an EMBL/GenBank/DDBJ whole genome shotgun (WGS) entry which is preliminary data.</text>
</comment>
<dbReference type="Gene3D" id="3.40.50.300">
    <property type="entry name" value="P-loop containing nucleotide triphosphate hydrolases"/>
    <property type="match status" value="1"/>
</dbReference>
<protein>
    <recommendedName>
        <fullName evidence="1">Phosphoribosyltransferase domain-containing protein</fullName>
    </recommendedName>
</protein>
<dbReference type="CDD" id="cd01427">
    <property type="entry name" value="HAD_like"/>
    <property type="match status" value="1"/>
</dbReference>
<proteinExistence type="predicted"/>
<gene>
    <name evidence="2" type="ORF">Glove_38g47</name>
</gene>